<evidence type="ECO:0000313" key="3">
    <source>
        <dbReference type="Proteomes" id="UP001596328"/>
    </source>
</evidence>
<dbReference type="EMBL" id="JBHSWU010000360">
    <property type="protein sequence ID" value="MFC6725024.1"/>
    <property type="molecule type" value="Genomic_DNA"/>
</dbReference>
<feature type="region of interest" description="Disordered" evidence="1">
    <location>
        <begin position="1"/>
        <end position="22"/>
    </location>
</feature>
<protein>
    <submittedName>
        <fullName evidence="2">Betaine-aldehyde dehydrogenase</fullName>
    </submittedName>
</protein>
<dbReference type="Proteomes" id="UP001596328">
    <property type="component" value="Unassembled WGS sequence"/>
</dbReference>
<dbReference type="AlphaFoldDB" id="A0ABD5S012"/>
<sequence>MSSASDDTTTKETIRSRHRDAAEEVLPEHGQLYIGGGWHDAADGGTFDTLNPTTGEVLASVARG</sequence>
<evidence type="ECO:0000256" key="1">
    <source>
        <dbReference type="SAM" id="MobiDB-lite"/>
    </source>
</evidence>
<organism evidence="2 3">
    <name type="scientific">Halobium palmae</name>
    <dbReference type="NCBI Taxonomy" id="1776492"/>
    <lineage>
        <taxon>Archaea</taxon>
        <taxon>Methanobacteriati</taxon>
        <taxon>Methanobacteriota</taxon>
        <taxon>Stenosarchaea group</taxon>
        <taxon>Halobacteria</taxon>
        <taxon>Halobacteriales</taxon>
        <taxon>Haloferacaceae</taxon>
        <taxon>Halobium</taxon>
    </lineage>
</organism>
<keyword evidence="3" id="KW-1185">Reference proteome</keyword>
<reference evidence="2 3" key="1">
    <citation type="journal article" date="2019" name="Int. J. Syst. Evol. Microbiol.">
        <title>The Global Catalogue of Microorganisms (GCM) 10K type strain sequencing project: providing services to taxonomists for standard genome sequencing and annotation.</title>
        <authorList>
            <consortium name="The Broad Institute Genomics Platform"/>
            <consortium name="The Broad Institute Genome Sequencing Center for Infectious Disease"/>
            <person name="Wu L."/>
            <person name="Ma J."/>
        </authorList>
    </citation>
    <scope>NUCLEOTIDE SEQUENCE [LARGE SCALE GENOMIC DNA]</scope>
    <source>
        <strain evidence="2 3">NBRC 111368</strain>
    </source>
</reference>
<dbReference type="Gene3D" id="3.40.605.10">
    <property type="entry name" value="Aldehyde Dehydrogenase, Chain A, domain 1"/>
    <property type="match status" value="1"/>
</dbReference>
<dbReference type="SUPFAM" id="SSF53720">
    <property type="entry name" value="ALDH-like"/>
    <property type="match status" value="1"/>
</dbReference>
<feature type="non-terminal residue" evidence="2">
    <location>
        <position position="64"/>
    </location>
</feature>
<dbReference type="InterPro" id="IPR016161">
    <property type="entry name" value="Ald_DH/histidinol_DH"/>
</dbReference>
<proteinExistence type="predicted"/>
<evidence type="ECO:0000313" key="2">
    <source>
        <dbReference type="EMBL" id="MFC6725024.1"/>
    </source>
</evidence>
<accession>A0ABD5S012</accession>
<gene>
    <name evidence="2" type="ORF">ACFQE1_11710</name>
</gene>
<name>A0ABD5S012_9EURY</name>
<dbReference type="InterPro" id="IPR016162">
    <property type="entry name" value="Ald_DH_N"/>
</dbReference>
<feature type="compositionally biased region" description="Basic and acidic residues" evidence="1">
    <location>
        <begin position="8"/>
        <end position="22"/>
    </location>
</feature>
<comment type="caution">
    <text evidence="2">The sequence shown here is derived from an EMBL/GenBank/DDBJ whole genome shotgun (WGS) entry which is preliminary data.</text>
</comment>